<dbReference type="EMBL" id="CAJGYM010000008">
    <property type="protein sequence ID" value="CAD6188268.1"/>
    <property type="molecule type" value="Genomic_DNA"/>
</dbReference>
<evidence type="ECO:0000256" key="1">
    <source>
        <dbReference type="SAM" id="MobiDB-lite"/>
    </source>
</evidence>
<dbReference type="OrthoDB" id="5875813at2759"/>
<dbReference type="AlphaFoldDB" id="A0A8S1H0M3"/>
<dbReference type="InterPro" id="IPR020149">
    <property type="entry name" value="Uncharacterised_C02F5.10"/>
</dbReference>
<proteinExistence type="predicted"/>
<accession>A0A8S1H0M3</accession>
<feature type="region of interest" description="Disordered" evidence="1">
    <location>
        <begin position="1"/>
        <end position="52"/>
    </location>
</feature>
<comment type="caution">
    <text evidence="2">The sequence shown here is derived from an EMBL/GenBank/DDBJ whole genome shotgun (WGS) entry which is preliminary data.</text>
</comment>
<dbReference type="Proteomes" id="UP000835052">
    <property type="component" value="Unassembled WGS sequence"/>
</dbReference>
<evidence type="ECO:0000313" key="3">
    <source>
        <dbReference type="Proteomes" id="UP000835052"/>
    </source>
</evidence>
<dbReference type="Pfam" id="PF17309">
    <property type="entry name" value="DUF5356"/>
    <property type="match status" value="1"/>
</dbReference>
<name>A0A8S1H0M3_9PELO</name>
<sequence length="136" mass="15393">MSDKVPAPKKTSPEKSIRALPKLNLTEDEQDTSGESLQKYSDQEWQSSEEPYPSELLNVKKKPNRVTVFAAPIKKEQTRVSLKSPTSATEDRSHYIARLMQKVTNVLLENEDAKGVEVHVSMVFREEKPIPLTGKK</sequence>
<keyword evidence="3" id="KW-1185">Reference proteome</keyword>
<feature type="compositionally biased region" description="Polar residues" evidence="1">
    <location>
        <begin position="33"/>
        <end position="49"/>
    </location>
</feature>
<reference evidence="2" key="1">
    <citation type="submission" date="2020-10" db="EMBL/GenBank/DDBJ databases">
        <authorList>
            <person name="Kikuchi T."/>
        </authorList>
    </citation>
    <scope>NUCLEOTIDE SEQUENCE</scope>
    <source>
        <strain evidence="2">NKZ352</strain>
    </source>
</reference>
<gene>
    <name evidence="2" type="ORF">CAUJ_LOCUS4187</name>
</gene>
<protein>
    <submittedName>
        <fullName evidence="2">Uncharacterized protein</fullName>
    </submittedName>
</protein>
<organism evidence="2 3">
    <name type="scientific">Caenorhabditis auriculariae</name>
    <dbReference type="NCBI Taxonomy" id="2777116"/>
    <lineage>
        <taxon>Eukaryota</taxon>
        <taxon>Metazoa</taxon>
        <taxon>Ecdysozoa</taxon>
        <taxon>Nematoda</taxon>
        <taxon>Chromadorea</taxon>
        <taxon>Rhabditida</taxon>
        <taxon>Rhabditina</taxon>
        <taxon>Rhabditomorpha</taxon>
        <taxon>Rhabditoidea</taxon>
        <taxon>Rhabditidae</taxon>
        <taxon>Peloderinae</taxon>
        <taxon>Caenorhabditis</taxon>
    </lineage>
</organism>
<evidence type="ECO:0000313" key="2">
    <source>
        <dbReference type="EMBL" id="CAD6188268.1"/>
    </source>
</evidence>